<dbReference type="Proteomes" id="UP000010482">
    <property type="component" value="Chromosome"/>
</dbReference>
<dbReference type="GO" id="GO:0005737">
    <property type="term" value="C:cytoplasm"/>
    <property type="evidence" value="ECO:0007669"/>
    <property type="project" value="UniProtKB-SubCell"/>
</dbReference>
<evidence type="ECO:0000256" key="4">
    <source>
        <dbReference type="ARBA" id="ARBA00022490"/>
    </source>
</evidence>
<evidence type="ECO:0000256" key="3">
    <source>
        <dbReference type="ARBA" id="ARBA00018111"/>
    </source>
</evidence>
<accession>K9YZN6</accession>
<evidence type="ECO:0000313" key="6">
    <source>
        <dbReference type="EMBL" id="AFZ51952.1"/>
    </source>
</evidence>
<keyword evidence="4" id="KW-0963">Cytoplasm</keyword>
<dbReference type="eggNOG" id="COG2137">
    <property type="taxonomic scope" value="Bacteria"/>
</dbReference>
<comment type="subcellular location">
    <subcellularLocation>
        <location evidence="1">Cytoplasm</location>
    </subcellularLocation>
</comment>
<dbReference type="HOGENOM" id="CLU_066607_3_3_3"/>
<dbReference type="GO" id="GO:0006282">
    <property type="term" value="P:regulation of DNA repair"/>
    <property type="evidence" value="ECO:0007669"/>
    <property type="project" value="InterPro"/>
</dbReference>
<evidence type="ECO:0000256" key="1">
    <source>
        <dbReference type="ARBA" id="ARBA00004496"/>
    </source>
</evidence>
<sequence>MNCQTYFFRLLARREYSAEELKKKGLEKGWKATEINETLEYLQEINAQSDLRVVEGMILGYLGKYGKPKIRQKCREKGIDNELFEETWEKLSDQTETEDLSALKAKVMRKYNLTQFSDLDPKTKRRVGNFLQYRGFNPFQVLKQWEN</sequence>
<organism evidence="6 7">
    <name type="scientific">Dactylococcopsis salina (strain PCC 8305)</name>
    <name type="common">Myxobactron salinum</name>
    <dbReference type="NCBI Taxonomy" id="13035"/>
    <lineage>
        <taxon>Bacteria</taxon>
        <taxon>Bacillati</taxon>
        <taxon>Cyanobacteriota</taxon>
        <taxon>Cyanophyceae</taxon>
        <taxon>Nodosilineales</taxon>
        <taxon>Cymatolegaceae</taxon>
        <taxon>Dactylococcopsis</taxon>
    </lineage>
</organism>
<evidence type="ECO:0000256" key="2">
    <source>
        <dbReference type="ARBA" id="ARBA00009695"/>
    </source>
</evidence>
<dbReference type="InterPro" id="IPR036388">
    <property type="entry name" value="WH-like_DNA-bd_sf"/>
</dbReference>
<keyword evidence="7" id="KW-1185">Reference proteome</keyword>
<evidence type="ECO:0000259" key="5">
    <source>
        <dbReference type="Pfam" id="PF21982"/>
    </source>
</evidence>
<dbReference type="InterPro" id="IPR003783">
    <property type="entry name" value="Regulatory_RecX"/>
</dbReference>
<dbReference type="STRING" id="13035.Dacsa_3462"/>
<dbReference type="PANTHER" id="PTHR33602">
    <property type="entry name" value="REGULATORY PROTEIN RECX FAMILY PROTEIN"/>
    <property type="match status" value="1"/>
</dbReference>
<feature type="domain" description="RecX first three-helical" evidence="5">
    <location>
        <begin position="7"/>
        <end position="42"/>
    </location>
</feature>
<name>K9YZN6_DACS8</name>
<dbReference type="InterPro" id="IPR053926">
    <property type="entry name" value="RecX_HTH_1st"/>
</dbReference>
<dbReference type="RefSeq" id="WP_015230926.1">
    <property type="nucleotide sequence ID" value="NC_019780.1"/>
</dbReference>
<dbReference type="PANTHER" id="PTHR33602:SF1">
    <property type="entry name" value="REGULATORY PROTEIN RECX FAMILY PROTEIN"/>
    <property type="match status" value="1"/>
</dbReference>
<dbReference type="KEGG" id="dsl:Dacsa_3462"/>
<dbReference type="OrthoDB" id="425478at2"/>
<proteinExistence type="inferred from homology"/>
<evidence type="ECO:0000313" key="7">
    <source>
        <dbReference type="Proteomes" id="UP000010482"/>
    </source>
</evidence>
<protein>
    <recommendedName>
        <fullName evidence="3">Regulatory protein RecX</fullName>
    </recommendedName>
</protein>
<dbReference type="EMBL" id="CP003944">
    <property type="protein sequence ID" value="AFZ51952.1"/>
    <property type="molecule type" value="Genomic_DNA"/>
</dbReference>
<dbReference type="AlphaFoldDB" id="K9YZN6"/>
<gene>
    <name evidence="6" type="ORF">Dacsa_3462</name>
</gene>
<comment type="similarity">
    <text evidence="2">Belongs to the RecX family.</text>
</comment>
<reference evidence="6" key="1">
    <citation type="submission" date="2012-04" db="EMBL/GenBank/DDBJ databases">
        <title>Finished genome of Dactylococcopsis salina PCC 8305.</title>
        <authorList>
            <consortium name="US DOE Joint Genome Institute"/>
            <person name="Gugger M."/>
            <person name="Coursin T."/>
            <person name="Rippka R."/>
            <person name="Tandeau De Marsac N."/>
            <person name="Huntemann M."/>
            <person name="Wei C.-L."/>
            <person name="Han J."/>
            <person name="Detter J.C."/>
            <person name="Han C."/>
            <person name="Tapia R."/>
            <person name="Daligault H."/>
            <person name="Chen A."/>
            <person name="Krypides N."/>
            <person name="Mavromatis K."/>
            <person name="Markowitz V."/>
            <person name="Szeto E."/>
            <person name="Ivanova N."/>
            <person name="Ovchinnikova G."/>
            <person name="Pagani I."/>
            <person name="Pati A."/>
            <person name="Goodwin L."/>
            <person name="Peters L."/>
            <person name="Pitluck S."/>
            <person name="Woyke T."/>
            <person name="Kerfeld C."/>
        </authorList>
    </citation>
    <scope>NUCLEOTIDE SEQUENCE [LARGE SCALE GENOMIC DNA]</scope>
    <source>
        <strain evidence="6">PCC 8305</strain>
    </source>
</reference>
<dbReference type="Pfam" id="PF21982">
    <property type="entry name" value="RecX_HTH1"/>
    <property type="match status" value="1"/>
</dbReference>
<dbReference type="Gene3D" id="1.10.10.10">
    <property type="entry name" value="Winged helix-like DNA-binding domain superfamily/Winged helix DNA-binding domain"/>
    <property type="match status" value="1"/>
</dbReference>